<proteinExistence type="predicted"/>
<feature type="compositionally biased region" description="Low complexity" evidence="1">
    <location>
        <begin position="319"/>
        <end position="337"/>
    </location>
</feature>
<evidence type="ECO:0000256" key="1">
    <source>
        <dbReference type="SAM" id="MobiDB-lite"/>
    </source>
</evidence>
<organism evidence="4 5">
    <name type="scientific">Coccomyxa subellipsoidea (strain C-169)</name>
    <name type="common">Green microalga</name>
    <dbReference type="NCBI Taxonomy" id="574566"/>
    <lineage>
        <taxon>Eukaryota</taxon>
        <taxon>Viridiplantae</taxon>
        <taxon>Chlorophyta</taxon>
        <taxon>core chlorophytes</taxon>
        <taxon>Trebouxiophyceae</taxon>
        <taxon>Trebouxiophyceae incertae sedis</taxon>
        <taxon>Coccomyxaceae</taxon>
        <taxon>Coccomyxa</taxon>
        <taxon>Coccomyxa subellipsoidea</taxon>
    </lineage>
</organism>
<evidence type="ECO:0000313" key="5">
    <source>
        <dbReference type="Proteomes" id="UP000007264"/>
    </source>
</evidence>
<feature type="chain" id="PRO_5003636871" evidence="3">
    <location>
        <begin position="32"/>
        <end position="387"/>
    </location>
</feature>
<dbReference type="KEGG" id="csl:COCSUDRAFT_64673"/>
<keyword evidence="3" id="KW-0732">Signal</keyword>
<dbReference type="GeneID" id="17044836"/>
<evidence type="ECO:0000256" key="2">
    <source>
        <dbReference type="SAM" id="Phobius"/>
    </source>
</evidence>
<accession>I0Z857</accession>
<evidence type="ECO:0000256" key="3">
    <source>
        <dbReference type="SAM" id="SignalP"/>
    </source>
</evidence>
<dbReference type="Proteomes" id="UP000007264">
    <property type="component" value="Unassembled WGS sequence"/>
</dbReference>
<sequence>MRIRMITARKTVLRRALAWLICLGILRSSHGQAFTIPGLSDLPALPGLATGLVNSITSGTKPGSVKPIGTSGFAVVTVNPYGCNAPAVPLQSWNIDLAQVYVLRGISFDALTIPTEGVNLEVRAAKTTAELSTWSGSNPLCVAFKLTPDKFNTIVNCTQPMAARYMTIADVDGDNLPVCAMNALVGIPASPSFSPAAVPASAPSAGGSSTWFPPLAPAGAQQALAPVQAGGRQGSAARAPQAGQMTPADASQGQTQWDTPNSQNGLPQLGDSSRQWRPAYSGGGGGGTYGPPETPEGPAVGSGGYTLANGVPMRPLLPSEGSSSSLSSTVSQASSSGEGSGIVLTNGAVIGIAVGAFAVISIIIGAVTYHIIRKEEAELVMGKKMPL</sequence>
<feature type="compositionally biased region" description="Polar residues" evidence="1">
    <location>
        <begin position="249"/>
        <end position="275"/>
    </location>
</feature>
<gene>
    <name evidence="4" type="ORF">COCSUDRAFT_64673</name>
</gene>
<dbReference type="EMBL" id="AGSI01000002">
    <property type="protein sequence ID" value="EIE26826.1"/>
    <property type="molecule type" value="Genomic_DNA"/>
</dbReference>
<keyword evidence="2" id="KW-0812">Transmembrane</keyword>
<feature type="transmembrane region" description="Helical" evidence="2">
    <location>
        <begin position="348"/>
        <end position="372"/>
    </location>
</feature>
<evidence type="ECO:0000313" key="4">
    <source>
        <dbReference type="EMBL" id="EIE26826.1"/>
    </source>
</evidence>
<name>I0Z857_COCSC</name>
<keyword evidence="5" id="KW-1185">Reference proteome</keyword>
<dbReference type="OrthoDB" id="10473683at2759"/>
<protein>
    <submittedName>
        <fullName evidence="4">Uncharacterized protein</fullName>
    </submittedName>
</protein>
<dbReference type="AlphaFoldDB" id="I0Z857"/>
<feature type="signal peptide" evidence="3">
    <location>
        <begin position="1"/>
        <end position="31"/>
    </location>
</feature>
<keyword evidence="2" id="KW-0472">Membrane</keyword>
<dbReference type="RefSeq" id="XP_005651370.1">
    <property type="nucleotide sequence ID" value="XM_005651313.1"/>
</dbReference>
<feature type="compositionally biased region" description="Low complexity" evidence="1">
    <location>
        <begin position="222"/>
        <end position="244"/>
    </location>
</feature>
<comment type="caution">
    <text evidence="4">The sequence shown here is derived from an EMBL/GenBank/DDBJ whole genome shotgun (WGS) entry which is preliminary data.</text>
</comment>
<keyword evidence="2" id="KW-1133">Transmembrane helix</keyword>
<reference evidence="4 5" key="1">
    <citation type="journal article" date="2012" name="Genome Biol.">
        <title>The genome of the polar eukaryotic microalga coccomyxa subellipsoidea reveals traits of cold adaptation.</title>
        <authorList>
            <person name="Blanc G."/>
            <person name="Agarkova I."/>
            <person name="Grimwood J."/>
            <person name="Kuo A."/>
            <person name="Brueggeman A."/>
            <person name="Dunigan D."/>
            <person name="Gurnon J."/>
            <person name="Ladunga I."/>
            <person name="Lindquist E."/>
            <person name="Lucas S."/>
            <person name="Pangilinan J."/>
            <person name="Proschold T."/>
            <person name="Salamov A."/>
            <person name="Schmutz J."/>
            <person name="Weeks D."/>
            <person name="Yamada T."/>
            <person name="Claverie J.M."/>
            <person name="Grigoriev I."/>
            <person name="Van Etten J."/>
            <person name="Lomsadze A."/>
            <person name="Borodovsky M."/>
        </authorList>
    </citation>
    <scope>NUCLEOTIDE SEQUENCE [LARGE SCALE GENOMIC DNA]</scope>
    <source>
        <strain evidence="4 5">C-169</strain>
    </source>
</reference>
<feature type="region of interest" description="Disordered" evidence="1">
    <location>
        <begin position="222"/>
        <end position="338"/>
    </location>
</feature>